<dbReference type="AlphaFoldDB" id="A0A9P6SVX8"/>
<comment type="caution">
    <text evidence="2">The sequence shown here is derived from an EMBL/GenBank/DDBJ whole genome shotgun (WGS) entry which is preliminary data.</text>
</comment>
<evidence type="ECO:0000313" key="2">
    <source>
        <dbReference type="EMBL" id="KAG0007430.1"/>
    </source>
</evidence>
<dbReference type="EMBL" id="JAAAID010002355">
    <property type="protein sequence ID" value="KAG0007430.1"/>
    <property type="molecule type" value="Genomic_DNA"/>
</dbReference>
<reference evidence="2" key="1">
    <citation type="journal article" date="2020" name="Fungal Divers.">
        <title>Resolving the Mortierellaceae phylogeny through synthesis of multi-gene phylogenetics and phylogenomics.</title>
        <authorList>
            <person name="Vandepol N."/>
            <person name="Liber J."/>
            <person name="Desiro A."/>
            <person name="Na H."/>
            <person name="Kennedy M."/>
            <person name="Barry K."/>
            <person name="Grigoriev I.V."/>
            <person name="Miller A.N."/>
            <person name="O'Donnell K."/>
            <person name="Stajich J.E."/>
            <person name="Bonito G."/>
        </authorList>
    </citation>
    <scope>NUCLEOTIDE SEQUENCE</scope>
    <source>
        <strain evidence="2">NRRL 2769</strain>
    </source>
</reference>
<proteinExistence type="predicted"/>
<feature type="non-terminal residue" evidence="2">
    <location>
        <position position="1"/>
    </location>
</feature>
<dbReference type="SUPFAM" id="SSF51905">
    <property type="entry name" value="FAD/NAD(P)-binding domain"/>
    <property type="match status" value="1"/>
</dbReference>
<accession>A0A9P6SVX8</accession>
<dbReference type="Gene3D" id="3.50.50.60">
    <property type="entry name" value="FAD/NAD(P)-binding domain"/>
    <property type="match status" value="1"/>
</dbReference>
<evidence type="ECO:0000256" key="1">
    <source>
        <dbReference type="SAM" id="MobiDB-lite"/>
    </source>
</evidence>
<keyword evidence="3" id="KW-1185">Reference proteome</keyword>
<protein>
    <recommendedName>
        <fullName evidence="4">FAD-binding domain-containing protein</fullName>
    </recommendedName>
</protein>
<name>A0A9P6SVX8_9FUNG</name>
<evidence type="ECO:0000313" key="3">
    <source>
        <dbReference type="Proteomes" id="UP000703661"/>
    </source>
</evidence>
<dbReference type="Proteomes" id="UP000703661">
    <property type="component" value="Unassembled WGS sequence"/>
</dbReference>
<feature type="region of interest" description="Disordered" evidence="1">
    <location>
        <begin position="159"/>
        <end position="179"/>
    </location>
</feature>
<dbReference type="InterPro" id="IPR036188">
    <property type="entry name" value="FAD/NAD-bd_sf"/>
</dbReference>
<organism evidence="2 3">
    <name type="scientific">Entomortierella chlamydospora</name>
    <dbReference type="NCBI Taxonomy" id="101097"/>
    <lineage>
        <taxon>Eukaryota</taxon>
        <taxon>Fungi</taxon>
        <taxon>Fungi incertae sedis</taxon>
        <taxon>Mucoromycota</taxon>
        <taxon>Mortierellomycotina</taxon>
        <taxon>Mortierellomycetes</taxon>
        <taxon>Mortierellales</taxon>
        <taxon>Mortierellaceae</taxon>
        <taxon>Entomortierella</taxon>
    </lineage>
</organism>
<gene>
    <name evidence="2" type="ORF">BGZ80_004662</name>
</gene>
<feature type="compositionally biased region" description="Basic and acidic residues" evidence="1">
    <location>
        <begin position="159"/>
        <end position="168"/>
    </location>
</feature>
<evidence type="ECO:0008006" key="4">
    <source>
        <dbReference type="Google" id="ProtNLM"/>
    </source>
</evidence>
<sequence length="179" mass="19682">MSEPADTPISTVIIVGAGLDGLILGAILETANISYHILERASELRSLVKTGWHMLRGSIGISACHPFELRRPNRWNLANRTSGQMYSAPEKEDSLGDNVTPDKPFCTTQKVVQTPLVKMNQRSIGPPMALAPLRDNSVRTWTGTRHSLLWVRTRGRMDDVRGHCKDNSDTGSEPGPPLT</sequence>